<keyword evidence="2" id="KW-0378">Hydrolase</keyword>
<sequence length="358" mass="40296">MKGSAPLGCWAFVFEIKSCFQECYYGFKKVVSTHVQGPIQIKFAVSTLISPFRVSSVFPLDICHEFVLDDEIDTSTSGTDLTSYFKRKEPIKVEYDCDDVPKKKVKVEEAPSKLSEVRASHEVLLEFFGQPKRRESGNSINCCGRKETILEACIALIIAQNTSGIKSEPAYASLRKTYPSLDDMRKSTPQEIQLAIKGCGLDRQKSEWIHNLLKQVHDEYGETSLESLREKKTEEAKKILSKYKGLGSKTISCVLLFTMGRPDMPVDTHVHRTAIRIGWAPQSNNREKTYKTLNEGVIPDDLKYDMHVLLFKLGQLVCQEKDPKCGSCPVSQHCGFKGKTDKKVSLSDVQRAALLNDE</sequence>
<dbReference type="Pfam" id="PF00730">
    <property type="entry name" value="HhH-GPD"/>
    <property type="match status" value="1"/>
</dbReference>
<dbReference type="GO" id="GO:0006284">
    <property type="term" value="P:base-excision repair"/>
    <property type="evidence" value="ECO:0007669"/>
    <property type="project" value="InterPro"/>
</dbReference>
<accession>A0A2P6NHQ5</accession>
<keyword evidence="2" id="KW-0255">Endonuclease</keyword>
<dbReference type="GO" id="GO:0004519">
    <property type="term" value="F:endonuclease activity"/>
    <property type="evidence" value="ECO:0007669"/>
    <property type="project" value="UniProtKB-KW"/>
</dbReference>
<dbReference type="GO" id="GO:0140097">
    <property type="term" value="F:catalytic activity, acting on DNA"/>
    <property type="evidence" value="ECO:0007669"/>
    <property type="project" value="UniProtKB-ARBA"/>
</dbReference>
<dbReference type="AlphaFoldDB" id="A0A2P6NHQ5"/>
<evidence type="ECO:0000259" key="1">
    <source>
        <dbReference type="SMART" id="SM00478"/>
    </source>
</evidence>
<protein>
    <submittedName>
        <fullName evidence="2">Endonuclease III-like</fullName>
    </submittedName>
</protein>
<dbReference type="InterPro" id="IPR023170">
    <property type="entry name" value="HhH_base_excis_C"/>
</dbReference>
<dbReference type="SUPFAM" id="SSF48150">
    <property type="entry name" value="DNA-glycosylase"/>
    <property type="match status" value="1"/>
</dbReference>
<name>A0A2P6NHQ5_9EUKA</name>
<proteinExistence type="predicted"/>
<dbReference type="InterPro" id="IPR003265">
    <property type="entry name" value="HhH-GPD_domain"/>
</dbReference>
<evidence type="ECO:0000313" key="3">
    <source>
        <dbReference type="Proteomes" id="UP000241769"/>
    </source>
</evidence>
<dbReference type="Proteomes" id="UP000241769">
    <property type="component" value="Unassembled WGS sequence"/>
</dbReference>
<dbReference type="EMBL" id="MDYQ01000081">
    <property type="protein sequence ID" value="PRP83474.1"/>
    <property type="molecule type" value="Genomic_DNA"/>
</dbReference>
<reference evidence="2 3" key="1">
    <citation type="journal article" date="2018" name="Genome Biol. Evol.">
        <title>Multiple Roots of Fruiting Body Formation in Amoebozoa.</title>
        <authorList>
            <person name="Hillmann F."/>
            <person name="Forbes G."/>
            <person name="Novohradska S."/>
            <person name="Ferling I."/>
            <person name="Riege K."/>
            <person name="Groth M."/>
            <person name="Westermann M."/>
            <person name="Marz M."/>
            <person name="Spaller T."/>
            <person name="Winckler T."/>
            <person name="Schaap P."/>
            <person name="Glockner G."/>
        </authorList>
    </citation>
    <scope>NUCLEOTIDE SEQUENCE [LARGE SCALE GENOMIC DNA]</scope>
    <source>
        <strain evidence="2 3">Jena</strain>
    </source>
</reference>
<dbReference type="InterPro" id="IPR011257">
    <property type="entry name" value="DNA_glycosylase"/>
</dbReference>
<evidence type="ECO:0000313" key="2">
    <source>
        <dbReference type="EMBL" id="PRP83474.1"/>
    </source>
</evidence>
<dbReference type="CDD" id="cd00056">
    <property type="entry name" value="ENDO3c"/>
    <property type="match status" value="1"/>
</dbReference>
<dbReference type="Gene3D" id="1.10.1670.10">
    <property type="entry name" value="Helix-hairpin-Helix base-excision DNA repair enzymes (C-terminal)"/>
    <property type="match status" value="1"/>
</dbReference>
<comment type="caution">
    <text evidence="2">The sequence shown here is derived from an EMBL/GenBank/DDBJ whole genome shotgun (WGS) entry which is preliminary data.</text>
</comment>
<keyword evidence="3" id="KW-1185">Reference proteome</keyword>
<feature type="domain" description="HhH-GPD" evidence="1">
    <location>
        <begin position="158"/>
        <end position="316"/>
    </location>
</feature>
<dbReference type="OrthoDB" id="5607at2759"/>
<organism evidence="2 3">
    <name type="scientific">Planoprotostelium fungivorum</name>
    <dbReference type="NCBI Taxonomy" id="1890364"/>
    <lineage>
        <taxon>Eukaryota</taxon>
        <taxon>Amoebozoa</taxon>
        <taxon>Evosea</taxon>
        <taxon>Variosea</taxon>
        <taxon>Cavosteliida</taxon>
        <taxon>Cavosteliaceae</taxon>
        <taxon>Planoprotostelium</taxon>
    </lineage>
</organism>
<dbReference type="STRING" id="1890364.A0A2P6NHQ5"/>
<keyword evidence="2" id="KW-0540">Nuclease</keyword>
<dbReference type="SMART" id="SM00478">
    <property type="entry name" value="ENDO3c"/>
    <property type="match status" value="1"/>
</dbReference>
<dbReference type="GO" id="GO:0016787">
    <property type="term" value="F:hydrolase activity"/>
    <property type="evidence" value="ECO:0007669"/>
    <property type="project" value="UniProtKB-ARBA"/>
</dbReference>
<dbReference type="PANTHER" id="PTHR47203">
    <property type="match status" value="1"/>
</dbReference>
<dbReference type="Gene3D" id="1.10.340.30">
    <property type="entry name" value="Hypothetical protein, domain 2"/>
    <property type="match status" value="1"/>
</dbReference>
<gene>
    <name evidence="2" type="ORF">PROFUN_04348</name>
</gene>
<dbReference type="PANTHER" id="PTHR47203:SF1">
    <property type="entry name" value="HYPOTHETICAL BASE EXCISION DNA REPAIR PROTEIN (EUROFUNG)"/>
    <property type="match status" value="1"/>
</dbReference>
<dbReference type="FunCoup" id="A0A2P6NHQ5">
    <property type="interactions" value="185"/>
</dbReference>
<dbReference type="InParanoid" id="A0A2P6NHQ5"/>